<accession>A0A182Q299</accession>
<dbReference type="AlphaFoldDB" id="A0A182Q299"/>
<dbReference type="EMBL" id="AXCN02000795">
    <property type="status" value="NOT_ANNOTATED_CDS"/>
    <property type="molecule type" value="Genomic_DNA"/>
</dbReference>
<reference evidence="3" key="1">
    <citation type="submission" date="2014-01" db="EMBL/GenBank/DDBJ databases">
        <title>The Genome Sequence of Anopheles farauti FAR1 (V2).</title>
        <authorList>
            <consortium name="The Broad Institute Genomics Platform"/>
            <person name="Neafsey D.E."/>
            <person name="Besansky N."/>
            <person name="Howell P."/>
            <person name="Walton C."/>
            <person name="Young S.K."/>
            <person name="Zeng Q."/>
            <person name="Gargeya S."/>
            <person name="Fitzgerald M."/>
            <person name="Haas B."/>
            <person name="Abouelleil A."/>
            <person name="Allen A.W."/>
            <person name="Alvarado L."/>
            <person name="Arachchi H.M."/>
            <person name="Berlin A.M."/>
            <person name="Chapman S.B."/>
            <person name="Gainer-Dewar J."/>
            <person name="Goldberg J."/>
            <person name="Griggs A."/>
            <person name="Gujja S."/>
            <person name="Hansen M."/>
            <person name="Howarth C."/>
            <person name="Imamovic A."/>
            <person name="Ireland A."/>
            <person name="Larimer J."/>
            <person name="McCowan C."/>
            <person name="Murphy C."/>
            <person name="Pearson M."/>
            <person name="Poon T.W."/>
            <person name="Priest M."/>
            <person name="Roberts A."/>
            <person name="Saif S."/>
            <person name="Shea T."/>
            <person name="Sisk P."/>
            <person name="Sykes S."/>
            <person name="Wortman J."/>
            <person name="Nusbaum C."/>
            <person name="Birren B."/>
        </authorList>
    </citation>
    <scope>NUCLEOTIDE SEQUENCE [LARGE SCALE GENOMIC DNA]</scope>
    <source>
        <strain evidence="3">FAR1</strain>
    </source>
</reference>
<organism evidence="2 3">
    <name type="scientific">Anopheles farauti</name>
    <dbReference type="NCBI Taxonomy" id="69004"/>
    <lineage>
        <taxon>Eukaryota</taxon>
        <taxon>Metazoa</taxon>
        <taxon>Ecdysozoa</taxon>
        <taxon>Arthropoda</taxon>
        <taxon>Hexapoda</taxon>
        <taxon>Insecta</taxon>
        <taxon>Pterygota</taxon>
        <taxon>Neoptera</taxon>
        <taxon>Endopterygota</taxon>
        <taxon>Diptera</taxon>
        <taxon>Nematocera</taxon>
        <taxon>Culicoidea</taxon>
        <taxon>Culicidae</taxon>
        <taxon>Anophelinae</taxon>
        <taxon>Anopheles</taxon>
    </lineage>
</organism>
<dbReference type="Proteomes" id="UP000075886">
    <property type="component" value="Unassembled WGS sequence"/>
</dbReference>
<feature type="region of interest" description="Disordered" evidence="1">
    <location>
        <begin position="242"/>
        <end position="267"/>
    </location>
</feature>
<feature type="compositionally biased region" description="Basic and acidic residues" evidence="1">
    <location>
        <begin position="242"/>
        <end position="252"/>
    </location>
</feature>
<dbReference type="EnsemblMetazoa" id="AFAF001666-RA">
    <property type="protein sequence ID" value="AFAF001666-PA"/>
    <property type="gene ID" value="AFAF001666"/>
</dbReference>
<name>A0A182Q299_9DIPT</name>
<dbReference type="VEuPathDB" id="VectorBase:AFAF001666"/>
<evidence type="ECO:0000256" key="1">
    <source>
        <dbReference type="SAM" id="MobiDB-lite"/>
    </source>
</evidence>
<protein>
    <submittedName>
        <fullName evidence="2">Uncharacterized protein</fullName>
    </submittedName>
</protein>
<feature type="compositionally biased region" description="Polar residues" evidence="1">
    <location>
        <begin position="258"/>
        <end position="267"/>
    </location>
</feature>
<proteinExistence type="predicted"/>
<keyword evidence="3" id="KW-1185">Reference proteome</keyword>
<sequence>MRWGKDTLNNLQDVTGHSVFWLNHSVRCSVWPPCRHVWHQLNHFENGFDCHPICPWMAWLCEMAPIVVPMCSRHSAHRGSGLRQCGQEDSLCMLVALFRIRASSCSAIDTFLPQKLHSRKTDRELRGGDRMLPSVMSSCERCSHKPHTSSMSRLMPSFVAPVSNRPFRSPVSMQFATIPFVYSANRTSDRKLHANAIRSLSEICVSFVTVSKPSFSYARKENMQRRYGSSIWVRAAPHCLRHSSDRSAEKPDSAMAATRSSELGSDA</sequence>
<evidence type="ECO:0000313" key="3">
    <source>
        <dbReference type="Proteomes" id="UP000075886"/>
    </source>
</evidence>
<evidence type="ECO:0000313" key="2">
    <source>
        <dbReference type="EnsemblMetazoa" id="AFAF001666-PA"/>
    </source>
</evidence>
<reference evidence="2" key="2">
    <citation type="submission" date="2020-05" db="UniProtKB">
        <authorList>
            <consortium name="EnsemblMetazoa"/>
        </authorList>
    </citation>
    <scope>IDENTIFICATION</scope>
    <source>
        <strain evidence="2">FAR1</strain>
    </source>
</reference>